<accession>J3JKV9</accession>
<dbReference type="PATRIC" id="fig|1115803.3.peg.587"/>
<protein>
    <submittedName>
        <fullName evidence="2">Uncharacterized protein</fullName>
    </submittedName>
</protein>
<evidence type="ECO:0000256" key="1">
    <source>
        <dbReference type="SAM" id="MobiDB-lite"/>
    </source>
</evidence>
<sequence>MWEALHDTYTRLGLGEAVGDGWALEQTIAARLTEPISKAQPHRIPGNPGGGRR</sequence>
<evidence type="ECO:0000313" key="2">
    <source>
        <dbReference type="EMBL" id="EJN85699.1"/>
    </source>
</evidence>
<dbReference type="AlphaFoldDB" id="J3JKV9"/>
<gene>
    <name evidence="2" type="ORF">HMPREF1129_2770</name>
</gene>
<feature type="region of interest" description="Disordered" evidence="1">
    <location>
        <begin position="32"/>
        <end position="53"/>
    </location>
</feature>
<reference evidence="2 3" key="1">
    <citation type="submission" date="2012-07" db="EMBL/GenBank/DDBJ databases">
        <authorList>
            <person name="Durkin A.S."/>
            <person name="McCorrison J."/>
            <person name="Torralba M."/>
            <person name="Gillis M."/>
            <person name="Methe B."/>
            <person name="Sutton G."/>
            <person name="Nelson K.E."/>
        </authorList>
    </citation>
    <scope>NUCLEOTIDE SEQUENCE [LARGE SCALE GENOMIC DNA]</scope>
    <source>
        <strain evidence="3">ATCC 12104 / DSM 43013 / CCUG 2238 / JCM 8349 / NCTC 10301 / Howell 279</strain>
    </source>
</reference>
<dbReference type="EMBL" id="ALJK01000047">
    <property type="protein sequence ID" value="EJN85699.1"/>
    <property type="molecule type" value="Genomic_DNA"/>
</dbReference>
<dbReference type="Proteomes" id="UP000007814">
    <property type="component" value="Unassembled WGS sequence"/>
</dbReference>
<evidence type="ECO:0000313" key="3">
    <source>
        <dbReference type="Proteomes" id="UP000007814"/>
    </source>
</evidence>
<name>J3JKV9_ACTNH</name>
<organism evidence="2 3">
    <name type="scientific">Actinomyces naeslundii (strain ATCC 12104 / DSM 43013 / CCUG 2238 / JCM 8349 / NCTC 10301 / Howell 279)</name>
    <dbReference type="NCBI Taxonomy" id="1115803"/>
    <lineage>
        <taxon>Bacteria</taxon>
        <taxon>Bacillati</taxon>
        <taxon>Actinomycetota</taxon>
        <taxon>Actinomycetes</taxon>
        <taxon>Actinomycetales</taxon>
        <taxon>Actinomycetaceae</taxon>
        <taxon>Actinomyces</taxon>
    </lineage>
</organism>
<comment type="caution">
    <text evidence="2">The sequence shown here is derived from an EMBL/GenBank/DDBJ whole genome shotgun (WGS) entry which is preliminary data.</text>
</comment>
<proteinExistence type="predicted"/>